<dbReference type="InterPro" id="IPR011600">
    <property type="entry name" value="Pept_C14_caspase"/>
</dbReference>
<dbReference type="SUPFAM" id="SSF52129">
    <property type="entry name" value="Caspase-like"/>
    <property type="match status" value="1"/>
</dbReference>
<dbReference type="PANTHER" id="PTHR10454">
    <property type="entry name" value="CASPASE"/>
    <property type="match status" value="1"/>
</dbReference>
<feature type="domain" description="Caspase family p20" evidence="6">
    <location>
        <begin position="116"/>
        <end position="244"/>
    </location>
</feature>
<dbReference type="InterPro" id="IPR001309">
    <property type="entry name" value="Pept_C14_p20"/>
</dbReference>
<dbReference type="GO" id="GO:0006508">
    <property type="term" value="P:proteolysis"/>
    <property type="evidence" value="ECO:0007669"/>
    <property type="project" value="UniProtKB-KW"/>
</dbReference>
<evidence type="ECO:0000256" key="2">
    <source>
        <dbReference type="ARBA" id="ARBA00022670"/>
    </source>
</evidence>
<sequence length="317" mass="35874">MALLAEEDERYYTATTCDQDFEPWIIISSDPLFKLGLNKAEDVLNPDVQRTDTQTQPGMSRIASDVSIKGAIKLMRDLIKFRGGSARDDTMRTATEQTKRIDYQTTIPIYEMTHIPKGVCIIINNQEFLCTDLDPRVGSDIDRENLKETFTWLGFDVKCHNNLRGSEMIWTLVDVAHNTNRYNHKNYDCFVCCILTHGELNHLYGSDGQLIPLTDLTNNINVNRCPGLAGKPKLFFLQACQGGKPMGEGKVLKSDSRRSLEDIEHLAEYSFFPKRADKQEFSPKSDLVHDDLPSAGCRADLVSALGFVKGRRRKPHI</sequence>
<dbReference type="InterPro" id="IPR033139">
    <property type="entry name" value="Caspase_cys_AS"/>
</dbReference>
<reference evidence="7" key="2">
    <citation type="submission" date="2020-11" db="EMBL/GenBank/DDBJ databases">
        <authorList>
            <person name="McCartney M.A."/>
            <person name="Auch B."/>
            <person name="Kono T."/>
            <person name="Mallez S."/>
            <person name="Becker A."/>
            <person name="Gohl D.M."/>
            <person name="Silverstein K.A.T."/>
            <person name="Koren S."/>
            <person name="Bechman K.B."/>
            <person name="Herman A."/>
            <person name="Abrahante J.E."/>
            <person name="Garbe J."/>
        </authorList>
    </citation>
    <scope>NUCLEOTIDE SEQUENCE</scope>
    <source>
        <strain evidence="7">Duluth1</strain>
        <tissue evidence="7">Whole animal</tissue>
    </source>
</reference>
<dbReference type="AlphaFoldDB" id="A0A9D4FJS2"/>
<protein>
    <recommendedName>
        <fullName evidence="6">Caspase family p20 domain-containing protein</fullName>
    </recommendedName>
</protein>
<keyword evidence="4" id="KW-0788">Thiol protease</keyword>
<dbReference type="InterPro" id="IPR002398">
    <property type="entry name" value="Pept_C14"/>
</dbReference>
<comment type="similarity">
    <text evidence="1">Belongs to the peptidase C14A family.</text>
</comment>
<dbReference type="Gene3D" id="3.40.50.1460">
    <property type="match status" value="1"/>
</dbReference>
<dbReference type="InterPro" id="IPR029030">
    <property type="entry name" value="Caspase-like_dom_sf"/>
</dbReference>
<dbReference type="SMART" id="SM00115">
    <property type="entry name" value="CASc"/>
    <property type="match status" value="1"/>
</dbReference>
<dbReference type="Proteomes" id="UP000828390">
    <property type="component" value="Unassembled WGS sequence"/>
</dbReference>
<name>A0A9D4FJS2_DREPO</name>
<evidence type="ECO:0000256" key="5">
    <source>
        <dbReference type="ARBA" id="ARBA00023145"/>
    </source>
</evidence>
<evidence type="ECO:0000256" key="4">
    <source>
        <dbReference type="ARBA" id="ARBA00022807"/>
    </source>
</evidence>
<proteinExistence type="inferred from homology"/>
<dbReference type="InterPro" id="IPR015917">
    <property type="entry name" value="Pept_C14A"/>
</dbReference>
<reference evidence="7" key="1">
    <citation type="journal article" date="2019" name="bioRxiv">
        <title>The Genome of the Zebra Mussel, Dreissena polymorpha: A Resource for Invasive Species Research.</title>
        <authorList>
            <person name="McCartney M.A."/>
            <person name="Auch B."/>
            <person name="Kono T."/>
            <person name="Mallez S."/>
            <person name="Zhang Y."/>
            <person name="Obille A."/>
            <person name="Becker A."/>
            <person name="Abrahante J.E."/>
            <person name="Garbe J."/>
            <person name="Badalamenti J.P."/>
            <person name="Herman A."/>
            <person name="Mangelson H."/>
            <person name="Liachko I."/>
            <person name="Sullivan S."/>
            <person name="Sone E.D."/>
            <person name="Koren S."/>
            <person name="Silverstein K.A.T."/>
            <person name="Beckman K.B."/>
            <person name="Gohl D.M."/>
        </authorList>
    </citation>
    <scope>NUCLEOTIDE SEQUENCE</scope>
    <source>
        <strain evidence="7">Duluth1</strain>
        <tissue evidence="7">Whole animal</tissue>
    </source>
</reference>
<evidence type="ECO:0000256" key="3">
    <source>
        <dbReference type="ARBA" id="ARBA00022801"/>
    </source>
</evidence>
<dbReference type="PROSITE" id="PS01121">
    <property type="entry name" value="CASPASE_HIS"/>
    <property type="match status" value="1"/>
</dbReference>
<keyword evidence="5" id="KW-0865">Zymogen</keyword>
<evidence type="ECO:0000313" key="7">
    <source>
        <dbReference type="EMBL" id="KAH3798959.1"/>
    </source>
</evidence>
<dbReference type="PRINTS" id="PR00376">
    <property type="entry name" value="IL1BCENZYME"/>
</dbReference>
<dbReference type="PROSITE" id="PS01122">
    <property type="entry name" value="CASPASE_CYS"/>
    <property type="match status" value="1"/>
</dbReference>
<dbReference type="Pfam" id="PF00656">
    <property type="entry name" value="Peptidase_C14"/>
    <property type="match status" value="1"/>
</dbReference>
<comment type="caution">
    <text evidence="7">The sequence shown here is derived from an EMBL/GenBank/DDBJ whole genome shotgun (WGS) entry which is preliminary data.</text>
</comment>
<keyword evidence="2" id="KW-0645">Protease</keyword>
<evidence type="ECO:0000259" key="6">
    <source>
        <dbReference type="PROSITE" id="PS50208"/>
    </source>
</evidence>
<dbReference type="InterPro" id="IPR016129">
    <property type="entry name" value="Caspase_his_AS"/>
</dbReference>
<evidence type="ECO:0000256" key="1">
    <source>
        <dbReference type="ARBA" id="ARBA00010134"/>
    </source>
</evidence>
<organism evidence="7 8">
    <name type="scientific">Dreissena polymorpha</name>
    <name type="common">Zebra mussel</name>
    <name type="synonym">Mytilus polymorpha</name>
    <dbReference type="NCBI Taxonomy" id="45954"/>
    <lineage>
        <taxon>Eukaryota</taxon>
        <taxon>Metazoa</taxon>
        <taxon>Spiralia</taxon>
        <taxon>Lophotrochozoa</taxon>
        <taxon>Mollusca</taxon>
        <taxon>Bivalvia</taxon>
        <taxon>Autobranchia</taxon>
        <taxon>Heteroconchia</taxon>
        <taxon>Euheterodonta</taxon>
        <taxon>Imparidentia</taxon>
        <taxon>Neoheterodontei</taxon>
        <taxon>Myida</taxon>
        <taxon>Dreissenoidea</taxon>
        <taxon>Dreissenidae</taxon>
        <taxon>Dreissena</taxon>
    </lineage>
</organism>
<dbReference type="PANTHER" id="PTHR10454:SF210">
    <property type="entry name" value="CASPASE-2"/>
    <property type="match status" value="1"/>
</dbReference>
<dbReference type="PROSITE" id="PS50208">
    <property type="entry name" value="CASPASE_P20"/>
    <property type="match status" value="1"/>
</dbReference>
<accession>A0A9D4FJS2</accession>
<keyword evidence="8" id="KW-1185">Reference proteome</keyword>
<gene>
    <name evidence="7" type="ORF">DPMN_152563</name>
</gene>
<dbReference type="EMBL" id="JAIWYP010000007">
    <property type="protein sequence ID" value="KAH3798959.1"/>
    <property type="molecule type" value="Genomic_DNA"/>
</dbReference>
<dbReference type="GO" id="GO:0004197">
    <property type="term" value="F:cysteine-type endopeptidase activity"/>
    <property type="evidence" value="ECO:0007669"/>
    <property type="project" value="InterPro"/>
</dbReference>
<evidence type="ECO:0000313" key="8">
    <source>
        <dbReference type="Proteomes" id="UP000828390"/>
    </source>
</evidence>
<keyword evidence="3" id="KW-0378">Hydrolase</keyword>